<evidence type="ECO:0000313" key="3">
    <source>
        <dbReference type="Proteomes" id="UP000238479"/>
    </source>
</evidence>
<keyword evidence="1" id="KW-0472">Membrane</keyword>
<dbReference type="OMA" id="IVCIAEL"/>
<dbReference type="STRING" id="74649.A0A2P6PMN5"/>
<dbReference type="Proteomes" id="UP000238479">
    <property type="component" value="Chromosome 6"/>
</dbReference>
<dbReference type="PANTHER" id="PTHR48473:SF1">
    <property type="entry name" value="TIR DOMAIN-CONTAINING PROTEIN"/>
    <property type="match status" value="1"/>
</dbReference>
<feature type="transmembrane region" description="Helical" evidence="1">
    <location>
        <begin position="101"/>
        <end position="132"/>
    </location>
</feature>
<sequence>MSGLQNQVDASETRHKTKVTSAEWKFILAGVCLEVLSIAFDQVASPTKGGYALLGLFFVFAALVLSLWELIHQYRKERAKSRRVGVRRFHDHRRSKNPRSFYAVLGSSSIIYGLVFGITQCICSIVQCVFFLRHGDNPIKASLSPAVFLICMAIKKFICPYAGE</sequence>
<keyword evidence="1" id="KW-0812">Transmembrane</keyword>
<keyword evidence="1" id="KW-1133">Transmembrane helix</keyword>
<dbReference type="AlphaFoldDB" id="A0A2P6PMN5"/>
<feature type="transmembrane region" description="Helical" evidence="1">
    <location>
        <begin position="50"/>
        <end position="71"/>
    </location>
</feature>
<name>A0A2P6PMN5_ROSCH</name>
<reference evidence="2 3" key="1">
    <citation type="journal article" date="2018" name="Nat. Genet.">
        <title>The Rosa genome provides new insights in the design of modern roses.</title>
        <authorList>
            <person name="Bendahmane M."/>
        </authorList>
    </citation>
    <scope>NUCLEOTIDE SEQUENCE [LARGE SCALE GENOMIC DNA]</scope>
    <source>
        <strain evidence="3">cv. Old Blush</strain>
    </source>
</reference>
<dbReference type="Gramene" id="PRQ23181">
    <property type="protein sequence ID" value="PRQ23181"/>
    <property type="gene ID" value="RchiOBHm_Chr6g0258551"/>
</dbReference>
<proteinExistence type="predicted"/>
<comment type="caution">
    <text evidence="2">The sequence shown here is derived from an EMBL/GenBank/DDBJ whole genome shotgun (WGS) entry which is preliminary data.</text>
</comment>
<gene>
    <name evidence="2" type="ORF">RchiOBHm_Chr6g0258551</name>
</gene>
<evidence type="ECO:0000313" key="2">
    <source>
        <dbReference type="EMBL" id="PRQ23181.1"/>
    </source>
</evidence>
<feature type="transmembrane region" description="Helical" evidence="1">
    <location>
        <begin position="24"/>
        <end position="44"/>
    </location>
</feature>
<dbReference type="EMBL" id="PDCK01000044">
    <property type="protein sequence ID" value="PRQ23181.1"/>
    <property type="molecule type" value="Genomic_DNA"/>
</dbReference>
<protein>
    <submittedName>
        <fullName evidence="2">Uncharacterized protein</fullName>
    </submittedName>
</protein>
<organism evidence="2 3">
    <name type="scientific">Rosa chinensis</name>
    <name type="common">China rose</name>
    <dbReference type="NCBI Taxonomy" id="74649"/>
    <lineage>
        <taxon>Eukaryota</taxon>
        <taxon>Viridiplantae</taxon>
        <taxon>Streptophyta</taxon>
        <taxon>Embryophyta</taxon>
        <taxon>Tracheophyta</taxon>
        <taxon>Spermatophyta</taxon>
        <taxon>Magnoliopsida</taxon>
        <taxon>eudicotyledons</taxon>
        <taxon>Gunneridae</taxon>
        <taxon>Pentapetalae</taxon>
        <taxon>rosids</taxon>
        <taxon>fabids</taxon>
        <taxon>Rosales</taxon>
        <taxon>Rosaceae</taxon>
        <taxon>Rosoideae</taxon>
        <taxon>Rosoideae incertae sedis</taxon>
        <taxon>Rosa</taxon>
    </lineage>
</organism>
<accession>A0A2P6PMN5</accession>
<dbReference type="PANTHER" id="PTHR48473">
    <property type="entry name" value="TIR DOMAIN-CONTAINING PROTEIN"/>
    <property type="match status" value="1"/>
</dbReference>
<keyword evidence="3" id="KW-1185">Reference proteome</keyword>
<evidence type="ECO:0000256" key="1">
    <source>
        <dbReference type="SAM" id="Phobius"/>
    </source>
</evidence>